<sequence length="107" mass="11453">MTWQSSQAQLVEIPSGFNSGGLLGLAWTHRPKAPDSVLLRSPPLQAHPLPGFPDWPKLSFSPPGRGEIRSAEVAQPALLIWIMRPLALRGTAHGLGPSFACVQLVLG</sequence>
<dbReference type="EMBL" id="PGCJ01000017">
    <property type="protein sequence ID" value="PLW56739.1"/>
    <property type="molecule type" value="Genomic_DNA"/>
</dbReference>
<accession>A0A2N5W3B3</accession>
<evidence type="ECO:0000313" key="1">
    <source>
        <dbReference type="EMBL" id="PLW56739.1"/>
    </source>
</evidence>
<name>A0A2N5W3B3_9BASI</name>
<dbReference type="Proteomes" id="UP000235388">
    <property type="component" value="Unassembled WGS sequence"/>
</dbReference>
<evidence type="ECO:0000313" key="2">
    <source>
        <dbReference type="Proteomes" id="UP000235388"/>
    </source>
</evidence>
<keyword evidence="2" id="KW-1185">Reference proteome</keyword>
<gene>
    <name evidence="1" type="ORF">PCANC_01652</name>
</gene>
<reference evidence="1 2" key="1">
    <citation type="submission" date="2017-11" db="EMBL/GenBank/DDBJ databases">
        <title>De novo assembly and phasing of dikaryotic genomes from two isolates of Puccinia coronata f. sp. avenae, the causal agent of oat crown rust.</title>
        <authorList>
            <person name="Miller M.E."/>
            <person name="Zhang Y."/>
            <person name="Omidvar V."/>
            <person name="Sperschneider J."/>
            <person name="Schwessinger B."/>
            <person name="Raley C."/>
            <person name="Palmer J.M."/>
            <person name="Garnica D."/>
            <person name="Upadhyaya N."/>
            <person name="Rathjen J."/>
            <person name="Taylor J.M."/>
            <person name="Park R.F."/>
            <person name="Dodds P.N."/>
            <person name="Hirsch C.D."/>
            <person name="Kianian S.F."/>
            <person name="Figueroa M."/>
        </authorList>
    </citation>
    <scope>NUCLEOTIDE SEQUENCE [LARGE SCALE GENOMIC DNA]</scope>
    <source>
        <strain evidence="1">12NC29</strain>
    </source>
</reference>
<comment type="caution">
    <text evidence="1">The sequence shown here is derived from an EMBL/GenBank/DDBJ whole genome shotgun (WGS) entry which is preliminary data.</text>
</comment>
<organism evidence="1 2">
    <name type="scientific">Puccinia coronata f. sp. avenae</name>
    <dbReference type="NCBI Taxonomy" id="200324"/>
    <lineage>
        <taxon>Eukaryota</taxon>
        <taxon>Fungi</taxon>
        <taxon>Dikarya</taxon>
        <taxon>Basidiomycota</taxon>
        <taxon>Pucciniomycotina</taxon>
        <taxon>Pucciniomycetes</taxon>
        <taxon>Pucciniales</taxon>
        <taxon>Pucciniaceae</taxon>
        <taxon>Puccinia</taxon>
    </lineage>
</organism>
<dbReference type="AlphaFoldDB" id="A0A2N5W3B3"/>
<proteinExistence type="predicted"/>
<protein>
    <submittedName>
        <fullName evidence="1">Uncharacterized protein</fullName>
    </submittedName>
</protein>